<dbReference type="Gene3D" id="3.30.300.30">
    <property type="match status" value="7"/>
</dbReference>
<dbReference type="SUPFAM" id="SSF47336">
    <property type="entry name" value="ACP-like"/>
    <property type="match status" value="7"/>
</dbReference>
<evidence type="ECO:0000313" key="7">
    <source>
        <dbReference type="Proteomes" id="UP001500683"/>
    </source>
</evidence>
<dbReference type="PANTHER" id="PTHR45527:SF1">
    <property type="entry name" value="FATTY ACID SYNTHASE"/>
    <property type="match status" value="1"/>
</dbReference>
<dbReference type="PROSITE" id="PS00012">
    <property type="entry name" value="PHOSPHOPANTETHEINE"/>
    <property type="match status" value="7"/>
</dbReference>
<dbReference type="NCBIfam" id="NF003417">
    <property type="entry name" value="PRK04813.1"/>
    <property type="match status" value="7"/>
</dbReference>
<evidence type="ECO:0000313" key="6">
    <source>
        <dbReference type="EMBL" id="GAA4063699.1"/>
    </source>
</evidence>
<comment type="caution">
    <text evidence="6">The sequence shown here is derived from an EMBL/GenBank/DDBJ whole genome shotgun (WGS) entry which is preliminary data.</text>
</comment>
<dbReference type="InterPro" id="IPR006162">
    <property type="entry name" value="Ppantetheine_attach_site"/>
</dbReference>
<dbReference type="NCBIfam" id="NF004282">
    <property type="entry name" value="PRK05691.1"/>
    <property type="match status" value="8"/>
</dbReference>
<dbReference type="CDD" id="cd05930">
    <property type="entry name" value="A_NRPS"/>
    <property type="match status" value="5"/>
</dbReference>
<dbReference type="Pfam" id="PF00550">
    <property type="entry name" value="PP-binding"/>
    <property type="match status" value="7"/>
</dbReference>
<dbReference type="SUPFAM" id="SSF56801">
    <property type="entry name" value="Acetyl-CoA synthetase-like"/>
    <property type="match status" value="7"/>
</dbReference>
<dbReference type="Gene3D" id="3.40.50.1820">
    <property type="entry name" value="alpha/beta hydrolase"/>
    <property type="match status" value="1"/>
</dbReference>
<dbReference type="Pfam" id="PF00668">
    <property type="entry name" value="Condensation"/>
    <property type="match status" value="7"/>
</dbReference>
<dbReference type="Pfam" id="PF13193">
    <property type="entry name" value="AMP-binding_C"/>
    <property type="match status" value="7"/>
</dbReference>
<dbReference type="InterPro" id="IPR010071">
    <property type="entry name" value="AA_adenyl_dom"/>
</dbReference>
<evidence type="ECO:0000256" key="1">
    <source>
        <dbReference type="ARBA" id="ARBA00001957"/>
    </source>
</evidence>
<dbReference type="Gene3D" id="3.40.50.980">
    <property type="match status" value="12"/>
</dbReference>
<dbReference type="NCBIfam" id="TIGR01733">
    <property type="entry name" value="AA-adenyl-dom"/>
    <property type="match status" value="7"/>
</dbReference>
<dbReference type="Proteomes" id="UP001500683">
    <property type="component" value="Unassembled WGS sequence"/>
</dbReference>
<evidence type="ECO:0000256" key="2">
    <source>
        <dbReference type="ARBA" id="ARBA00022450"/>
    </source>
</evidence>
<feature type="domain" description="Carrier" evidence="5">
    <location>
        <begin position="2021"/>
        <end position="2096"/>
    </location>
</feature>
<dbReference type="InterPro" id="IPR020802">
    <property type="entry name" value="TesA-like"/>
</dbReference>
<dbReference type="InterPro" id="IPR000873">
    <property type="entry name" value="AMP-dep_synth/lig_dom"/>
</dbReference>
<dbReference type="CDD" id="cd17646">
    <property type="entry name" value="A_NRPS_AB3403-like"/>
    <property type="match status" value="1"/>
</dbReference>
<dbReference type="SUPFAM" id="SSF53474">
    <property type="entry name" value="alpha/beta-Hydrolases"/>
    <property type="match status" value="1"/>
</dbReference>
<dbReference type="Gene3D" id="1.10.1200.10">
    <property type="entry name" value="ACP-like"/>
    <property type="match status" value="6"/>
</dbReference>
<feature type="region of interest" description="Disordered" evidence="4">
    <location>
        <begin position="2171"/>
        <end position="2194"/>
    </location>
</feature>
<dbReference type="Gene3D" id="3.30.559.10">
    <property type="entry name" value="Chloramphenicol acetyltransferase-like domain"/>
    <property type="match status" value="7"/>
</dbReference>
<proteinExistence type="predicted"/>
<sequence>MVTQRRVEDVWPLSPLQEGLLFHALFDDDALDVYVGQEVVDLEGPLDAAVLRRSWEALLARHAGLRVGFRRPAGAEQLVQVVMRSVGLPWREVDLSGLDSGAGMQEADRLVTEERLRRFDLSAPPLFRLLLVKLGPGRHRLVITLHHIVLDGWSLPILMGELWAVYGAGGRAGGLPPVTPYREYLAWLARQDKDRARAAWGAALAGLDEPTLVAPAAGNGVPVLPETVVARAGSRLTETLRELARGRGLTLNTVTQAAWGILLGGLAGRDDVVFGATVAGRPAEIPGVERMLGLLLNTVPVRVRLDPALTVADVLARLQEQQSALLDHQYLGLAEIRRVAGPGAGFDTLMAFESYPAGEGRAPDLGGLRLAMTGGRDAAHYPLTVAVAPGDDLDFRISYRPDVFAERDVQALADRLVRILGQIAAHPDLPLGRLDLLDPAERDAVLDTWNDTSAPVPEATAPALIRARAEAAPDALAVLCGEESLTYAGLEERSNRLARYLRDRGADAETVVGLCLPRGVDLIVAMLAVWKAGAAYVPLDPEYPADRLGFMLADSGASLLVTTAGTGTDVPAAGVRRVPLDDPGVRAAVAAQSPEPPAAEPHPAGLAYVIYTSGSTGRPKGVMAQHGGLRNLAEALRPVLGAAPGVTVLQFASFSFDASVLDVVVTLASGATLAIATAGERAEPAALTRMMNERGVGAASIVPSLLGMLDPADLGGVERWVLGAERLPADLAARWTRGERLWNTYGPTETTVIATAGPVHPRGHGRGWADGLPAIGRPVANTRVYALDRSLRPVPPGVTGELYLAGAGLTRGYLGRAGLTAERFVACPFAAGERMYRTGDLGRWTPDGELAFVGRADQQVKIRGFRIEPGEIEHVLAGHDGVDRVAVVAREDRPGDRRLVAYVVPADGAALDGAALREFAARLLPEHMVPSAVVLLDALPLTVNGKLDRAALPAPDLGGGSGGRGPATVTEEVLCGLFTEVLGVARVGAEDSFFDLGGDSLLAMRLIARVRAVLEAEIGIRDLFAAPSVAGLARLIDDLGGEGVRPALTAGPRPETLPLSFGQQRMWFLNRLEKSGEGAGYNVPMVLSLSGALDTAALRAAVADVADRHESLRTIFPETDGAPGQRILTAHPALDVTPVDAADVEAVVREESARGFDVERDLPWRVRLLRLGAGEHLLLVVAHHIAVDGWSMGVLARDLGAAYTARRRGEAPGWAPLPVQYADYALWQRQVLGELDDPASAITAQLGHWRKALEGLPEELTLPADRPRPATPSFAGGSVPLRVPAAAHARLVRLAQQKRATMFMVVQASLAALLARLGAGTDIPLGTAVAGRGDAALDDLAGFFVNTLVLRTDVGGDPTFADLVARVREADLAAYAHQDLPFERLVDDLSPTRSLSRHPLFQVAMSVQSMPEPDAETGGWEQSGLTVRQAMSRAEAARFDLSLSLSEHRDAAGAPAGMGGGLLYAADLFDETTARTLADRLVRVLDQVAADPGLRVSQIQVLDPAERHVLLAERNDTAAGTPAPTLVELLAAQTARTPDAVAVVGAGRSWTYTDLDRHAARIAAGLAARGVRRGDLVGVAMERSPDLLAVLLGILRSGAAYVPADPSWPAARTRHVLAGLDVVVADGGLARQLVADEVIAAGTVVTVEDLPSDAAPPAVALAPADLAYVMYTSGSTGVPKGVTATHGAVAALATDPCWGPGARGRVLLHAPHAFDASTFEIWVPLAHGGAVVVAPPGKVDAATLTRFVRDHALTAVHLTAGLFGVLAEESPAALTGVQEVLTGGDVVPPGAAAKIMAACPDVTLRHLYGPTEVTLCATTHEVRSDPPAVLPIGRPRGNTRVYVLDEFLQPVPDGVTGELYVAGDGLARGYLDRPALTAERFTACPFAPGTRMYRTGDLARWHDGRLMFAGRADEQVKIRGYRVEPGEIEALLATCDDVARVAVVVREDTRGDKRLVAYVVPAGDDRGITARLRDLAAARLPEYMVPAAFVVLESLPLTSNGKLDRRALPAPDFGGLTGGRAPATPVEELLCGLYAELLGLDEVGADDSFFDLGGDSLLGMRLLARIRAVLGAEISIGDLFAGPSPADVARLVDTTGGTARPALTPRPRPDAVPLSYGQQRMWFLNRLEKAGAGAGYNVPLAVRLRGELDTAALEAALADVADRHETLRTIYPDQDGTPRQEILTGPAGHPRLTVGDPGEDLGDVLRAEAVHRFDVARDLPWRVRLVPLGEDEHVLSVVAHHIAVDGWSMGVLLRDLAAAYTARRQGTAPAWTPPPVQYADYALWQREVLGELDDPDSAISAQLRHWREALAGLPEELALPADRPRPSMPTFQGAAVPVHVPAAVHARLVRIAQQSGATVFMVVQAGLAVLLARLGAGDDIPLGTAVAGRGDAALDDVTGFFVNTLVLRTDVSGNPSFADLVARVREADLAAYAHQDVPFERLVDDLSPSRSLSRHPLFQVEYTLQNLPRWQERTALPGLAFEALPPEDGTQAARFDLSVTLAEHRDDEGTPGGIGGVIQYATDLFDEHTVAEMADRLVRVLEQVAADPAVRVNRVEVLNSAEREVVVSGWNDTARGVASGSLVGLFAEQVGRTPGALAVADERVRWSYAELDAASDRVAGELVARGVGRGDLVGVVVDRSVELVAVLVGVLKAGAGYVPVDSGYPAARIEFMLGDARPAVVVCTEATRDVVPEGTDVLVVDDGLVGGDGPKPSEVPVGGDDVAYVIYTSGSTGRPKGVAVSHGAIVNRLLWMQDQYGLDGSDRVLQKTPSGFDVSVWEFFWPLITGAGLVMARPGGHQDPAYLVEVIEREQITTVHFVPSMLGAFLPEVSPGRCGSLRRVVCSGEALPAELVAEFHRRLRVELHNLYGPTETAVDVTFRPCLADEDATVIPIGRPVWNTRAYVLDSSLQPVPVGVAGELYVAGVQLARGYLGRQGLTSERFVACPFGSGERMYRTGDLARWSADGELVYLGRVDDQVKIRGFRIELGEIEAALAAHTSVGQVAVVVREDQPGTKRLVAYIVPVDGAGVDEAVLRKFAAERLPEYMVPAAFVVLEALPTTPNGKLDRAALPAPDFGGRSGGRGPANATEEVLCGLFAEVLGLDQVGAEDSFFELGGDSLLAMRLIARIRAVFEVEVEIRALFAAPTVASVARIVSAEGRGTTRRALTARPRPDVVPLSYGQQRMWFLNRLEGEGVGAAYNLPLALRISGELDVTALEAALADVADRHESLRTIFPETGGVPRQHILTGRAGHPRLNVTPVQAADVDRVLAEESGAGIDVERELPWRVRLLVLGDDEHILVIIAHHIAVDGWSLSVLAREVGIAYAARLEGSAPDWEPLPVQYADYALWQREVLGELDDPDSVISGQLGYWREALRDLPEELVLPTDRPRPAVPSFEGAMTPMGVSAEVHAALAEVAQRQGASVFMVVQAALAVLLARLGAGTDIPLGTATAGRDEAVLDGLAGFFVNTLVLRTDVGGDPSFADLVKRVRDADLAAYAHQDLPFERLVDDLNPVRSLSRQPLFQVMYSLQSAAGDRQGRWELPGLQVDLLPPREGSEAARFDLSVSLSERRDEDGAPAGIGGGIQYATDLFDESTARSIADRFVRVLEQVAADPELRVSQIGVLEDAERRAVLADWNATARPVPTLTVPGLVKDWAARTPDAVALRCGDAALTYAELDQRSNRLARYLRDSGVGRESVVGLCLPRGVDAVVAMVGVWKAGAAYVPLDPEYPADRLEFMLADSGASLRIDSLDDLIADQSAEPLGIEVDAAALAYVIYTSGSTGRPKGVMGHHGGMVNLVESLRPVLGAAPGKAILQFASFSFDASVLDVAVALSSGATLVIATAQERAEPAALTRMLNEQAVSAASIVPSLLSVLDPAQVESVDRWVLGAERLSADLAARWAGGDRLWNTYGPTETTVMATVGVVDGPGTPPIGSPIGNTSVFVLDEFLQPVPVGVTGELYVAGAGVTRGYVNRPTVTAERFVACPFAAGRMYRTGDLVRWAPEGVLEFVGRADEQVKIRGFRVEPGEVEAVLSGHESVDRAVVLVRDDRLVAYVVPSNGAVDAAVLREHLSVSLPEYMVPAAFVQLEALPLTVNGKLDRAALPAPDFAGRSASRGPATQTEEIVCGLFAEILGLERVGAEDSFFELGGDSLLAMRLLARVRAVFEAEIGIRTLFADPTVAGVAKAVVAGTDQARPQLTAGPRPDRLPLSYGQQRMWFLNRLEGEGSGAAYNVPLTLRLSGPLDVTVLEAALADVAERHETLRTIFPEVDGAPSQRILTGEAGRPPLTISRVPEAELAELVEAEVARGFDVGTEPPWRVRLVVLDEDEHALVVTAHHIAVDGWSVGVLARDLGIAYAARLEGTEPDWEPLPVQYADYALWQREVLGDLDDPESVISGQLGYWREALRDLPEELVLPTDRPRPAVPSFKGASVPVGISAEAHGRLVELAQYSGSTVFMVVQAGLAVLLSRLGAGSDIPLGTVTAGRGDADLDGLVGFFVNTLVLRTDVSGNPSFADLVERVRETDLAAYAHQDVPFERLVDELNPVRSLSRQPLFQVSYALQSVPVAQGRWDLPGLQVEPMPPGDEAETARFDLSISLAEHRGREGEPAGIVGAIQYATDLFDKPTAEALATRLQRVLEQVAFDPGLKVGQIEVLDDAERHAALADWNATARPVPAVTLPGLVQDWAERTPDAVALRCGDAALTYAELEERSNRLARYLRDSGVGRESVVGLCLPRGVDAVVAMVGVWKAGAAYVPLDPEYPADRLEFMLADSGASLRIDSLDDLIADQSPEPIEAALDMSSLAYVIYTSGSTGRPKGVMGHHGGMVNLVESLRPVLDAAPGKAILQFASFNFDASVLDVAVALSSGATLVIATAQERAEPAALTRMINERGVDAASIVPSLLSVLDPAQVEGVGRWVLGAERLSADLAARWAGGDRLWNTYGPTETTVMATVGVVDSPGTPPIGRPIGNTQAFVLDEFLQPVPAGVTGELYVAGAGVTRGYVNRPTLTAERFVACPFADGRMYRTGDLARWTDDGELEFVGRADEQVKIRGFRVEPGEVETVLTKHESVDRAVVLVRDDRLVSYVVPSNGAVDTAVLREHLSATVPEYMVPAAFVQLEELPLTVNGKLDRAALPAPDFAGRSVSRAPATQTEEILCGLFAELLGLERVGAEDTFFELGGDSLLAMRLLARVRAVFGVEIGIRALFAEPTVAGVAKAVTAGTDQARPPLTARPRPERLPLSYGQQRMWFLNRLEEEGSGAAYNLPLTLELSGDLDVDALGAALTDLAERHETLRTIFPQIDGTPYQRILTVAEAGSPLEVIQVEDDEFDQILAIQVTQGFDIEREVPWRVRLLDRGDGRYVLVIVAHHIAVDGWTMGLLARDLRAAYTARRQGGAPEWAAQPVQYADYALWQREVLGDPEDAESVISGQLGYWREALRDLPEELVLPTDRPRPAVPSFRGASVPVGISAEAHGRLVEYAQRSGSTVFMVAQAALAVLLSRLGAGTDIPLGTAIAGRGDVALDDVAGFFANTLVLRTDVGGDPSFADLVKRVRDTDLAAYGHQDIPFERLVDDLSPSRSLSRQPLFQVMFALQNLPQVRGGWDLPGLQVEPLPPQDVTEVARFDLSVSLTEHRDQNGAPMGIGGGIQYATDLFDESTAQALADRFARVLEQVAADPELRVSQVEVLDEAERRAVVADWNATQAPVADVLIPEQIRAWADRTPDAVALRCGDAALTYAELDERSNRLARYLLGAGVGRESVVGLCLPRGIDAVVAMIGVWKAGAAYVPLDPEYPADRLEFMLSDSGASLRIDSLDDLIAEQSAEPLGIEVDAASLAYVIYTSGSTGRPKGVMGHHGGMVNLVESLRPVLGAAPGKAILQFASFSFDASVLDIAVALSSGATLVIATAQERAESAALTRMINEQGVDAASIVPSLLSVLDPAQVEGVGRWVLGAERLSADLAARWAGGDRLWNTYGPTETTVMATVGVVDRPGTPPIGRPIGNIKAFVLDEFLRPVPAGVTGELYVAGAGVTRGYVNRPTLTAERFMACPFAAGRMYRTGDLARWTPDGALEFVGRADEQVKIRGFRVEPGEVEAVLAKHESVDRAVVLVRDERLVSYVVPSNGAVDATVLREHLSATVPEYMVPAAFVQLEELPLTVNGKLDRAALPAPDFAGRSVSRAPATQTEEILCGLFAEVLGLERVGAEDSFFELGGDSLLAMRLIARVRAVFDTEIGIRALFAEPTAAAVARAVSAAGPGGVRPALTSRPRPQVLPLSYGQQRMWFLNRLEEAGAGAGYVLPMALRLSGRLDPSVLEAALGDLADRHETLRTIYPETGGTPVQRILTGPAGRPPLVVTEVTQDELGEVLAAEAGRGFDVGRELPWRIRLMALGDDEYLLLIVAHHIAVDGWSMGVLARDLGVAYAARLEGREPDWNPLPVQYADYALWQREVLGELDDPDSMISSQLGYWRDALAGLPEELALPTDRPRPAVPSFEGASVPLRLDPEVHAGLLEVARHGGATVFMVAQAALAVLLARLGAGTDIPFGTAIAGRGEAALEDLAGFFVNTLVLRTDVGGDPTFGELLGRVREADLSAYAHQDVPFERLVDDLSPSRSLSRHPLFQVMLAVQNTPRAEGEWELPGLSVQPMPPLEGTEAARFDLSVTLVEQRDPDGAPAGIGGDIQYATDLFDEATVRRIAERLVHVLAQVAADADTRVSRIEILGEGERDALLTGWNDTAAAIPETTIPDRIQEWADRTPDADALRCGDAALTYAELEERSNRLARYLRDAGVGPESIVGLCLPRGIDAVVAMVGVWKAGAAYVPLDPEYPADRLEFMLTDSGATLRIDSLDDLIADQSAEPLRIELDSSSLAYVIYTSGSTGRPKGVMGHHGGMVNLVESLRPVLGAAPGKAILQFASFSFDASVLDIAVALSSGATLVIATQQERAEPAALTRMINEQAVSAASIVPSLLSVLDPAQVQGVNRWVLGAERLSAELAARWAGGDRLWNTYGPTETTVMATVGVVDGPGTPPIGRPIGNTQAFVLDEFLQPVPAGVTGELYVAGAGVTRGYVNRPTLTAERFVACPFTAGRMYRTGDLARWTNDGELEFIGRADEQVKIRGFRVEPGEIEAVLSGHRSVDRVAVVAREDRPGDRRLVAYVVPATSGTDAADLREHLAAVLPDYMVPSAFLMLEALPLTVNGKLDRAALPAPGAVGAASGREPETAVEEVLCGLFAEVLGLPKVGADVSFFDLGGDSLLAMKLIAQIRGRLDTELSVQTLFLTPTVEALAAALNEGGESYDFDPVLPLRAAEGGERPVFCVHAGHGLSWCYTELIRHLPGRYPVYGLQARGLDGEEPLPETVEEMAADYFQRMRAIQPEGPYRVLGWSFGGLVAHALATHIQECGEQVELLAILDSYPFQVVDRRDELPGTAEPGGQAGEQAGEPVTEWFDNRPERDAEEGADETLAAIDRIDANNEALMKGFTPAVFHGDLLLFVAALDRPEFSPAEQAPEIWTPYVQGGVVSHRVESAHRDMVKPRSMAEVGRVVSDWLEA</sequence>
<protein>
    <recommendedName>
        <fullName evidence="5">Carrier domain-containing protein</fullName>
    </recommendedName>
</protein>
<evidence type="ECO:0000256" key="3">
    <source>
        <dbReference type="ARBA" id="ARBA00022553"/>
    </source>
</evidence>
<dbReference type="Gene3D" id="2.30.38.10">
    <property type="entry name" value="Luciferase, Domain 3"/>
    <property type="match status" value="6"/>
</dbReference>
<dbReference type="InterPro" id="IPR009081">
    <property type="entry name" value="PP-bd_ACP"/>
</dbReference>
<dbReference type="InterPro" id="IPR001242">
    <property type="entry name" value="Condensation_dom"/>
</dbReference>
<evidence type="ECO:0000259" key="5">
    <source>
        <dbReference type="PROSITE" id="PS50075"/>
    </source>
</evidence>
<dbReference type="SMART" id="SM00824">
    <property type="entry name" value="PKS_TE"/>
    <property type="match status" value="1"/>
</dbReference>
<feature type="domain" description="Carrier" evidence="5">
    <location>
        <begin position="3082"/>
        <end position="3157"/>
    </location>
</feature>
<dbReference type="Pfam" id="PF00975">
    <property type="entry name" value="Thioesterase"/>
    <property type="match status" value="1"/>
</dbReference>
<comment type="cofactor">
    <cofactor evidence="1">
        <name>pantetheine 4'-phosphate</name>
        <dbReference type="ChEBI" id="CHEBI:47942"/>
    </cofactor>
</comment>
<dbReference type="Gene3D" id="3.30.559.30">
    <property type="entry name" value="Nonribosomal peptide synthetase, condensation domain"/>
    <property type="match status" value="7"/>
</dbReference>
<dbReference type="InterPro" id="IPR001031">
    <property type="entry name" value="Thioesterase"/>
</dbReference>
<dbReference type="EMBL" id="BAAAZG010000006">
    <property type="protein sequence ID" value="GAA4063699.1"/>
    <property type="molecule type" value="Genomic_DNA"/>
</dbReference>
<dbReference type="Gene3D" id="3.40.50.12780">
    <property type="entry name" value="N-terminal domain of ligase-like"/>
    <property type="match status" value="1"/>
</dbReference>
<dbReference type="SUPFAM" id="SSF52777">
    <property type="entry name" value="CoA-dependent acyltransferases"/>
    <property type="match status" value="14"/>
</dbReference>
<dbReference type="CDD" id="cd12117">
    <property type="entry name" value="A_NRPS_Srf_like"/>
    <property type="match status" value="1"/>
</dbReference>
<dbReference type="PROSITE" id="PS00455">
    <property type="entry name" value="AMP_BINDING"/>
    <property type="match status" value="7"/>
</dbReference>
<feature type="domain" description="Carrier" evidence="5">
    <location>
        <begin position="5144"/>
        <end position="5219"/>
    </location>
</feature>
<feature type="domain" description="Carrier" evidence="5">
    <location>
        <begin position="6174"/>
        <end position="6249"/>
    </location>
</feature>
<dbReference type="CDD" id="cd19540">
    <property type="entry name" value="LCL_NRPS-like"/>
    <property type="match status" value="6"/>
</dbReference>
<dbReference type="InterPro" id="IPR020845">
    <property type="entry name" value="AMP-binding_CS"/>
</dbReference>
<keyword evidence="3" id="KW-0597">Phosphoprotein</keyword>
<gene>
    <name evidence="6" type="ORF">GCM10022214_16550</name>
</gene>
<dbReference type="SMART" id="SM00823">
    <property type="entry name" value="PKS_PP"/>
    <property type="match status" value="7"/>
</dbReference>
<dbReference type="InterPro" id="IPR029058">
    <property type="entry name" value="AB_hydrolase_fold"/>
</dbReference>
<evidence type="ECO:0000256" key="4">
    <source>
        <dbReference type="SAM" id="MobiDB-lite"/>
    </source>
</evidence>
<keyword evidence="2" id="KW-0596">Phosphopantetheine</keyword>
<dbReference type="InterPro" id="IPR020806">
    <property type="entry name" value="PKS_PP-bd"/>
</dbReference>
<reference evidence="7" key="1">
    <citation type="journal article" date="2019" name="Int. J. Syst. Evol. Microbiol.">
        <title>The Global Catalogue of Microorganisms (GCM) 10K type strain sequencing project: providing services to taxonomists for standard genome sequencing and annotation.</title>
        <authorList>
            <consortium name="The Broad Institute Genomics Platform"/>
            <consortium name="The Broad Institute Genome Sequencing Center for Infectious Disease"/>
            <person name="Wu L."/>
            <person name="Ma J."/>
        </authorList>
    </citation>
    <scope>NUCLEOTIDE SEQUENCE [LARGE SCALE GENOMIC DNA]</scope>
    <source>
        <strain evidence="7">JCM 16702</strain>
    </source>
</reference>
<accession>A0ABP7VBI5</accession>
<feature type="domain" description="Carrier" evidence="5">
    <location>
        <begin position="4114"/>
        <end position="4189"/>
    </location>
</feature>
<feature type="domain" description="Carrier" evidence="5">
    <location>
        <begin position="7210"/>
        <end position="7285"/>
    </location>
</feature>
<dbReference type="InterPro" id="IPR023213">
    <property type="entry name" value="CAT-like_dom_sf"/>
</dbReference>
<dbReference type="PROSITE" id="PS50075">
    <property type="entry name" value="CARRIER"/>
    <property type="match status" value="7"/>
</dbReference>
<dbReference type="PANTHER" id="PTHR45527">
    <property type="entry name" value="NONRIBOSOMAL PEPTIDE SYNTHETASE"/>
    <property type="match status" value="1"/>
</dbReference>
<dbReference type="RefSeq" id="WP_344943180.1">
    <property type="nucleotide sequence ID" value="NZ_BAAAZG010000006.1"/>
</dbReference>
<organism evidence="6 7">
    <name type="scientific">Actinomadura miaoliensis</name>
    <dbReference type="NCBI Taxonomy" id="430685"/>
    <lineage>
        <taxon>Bacteria</taxon>
        <taxon>Bacillati</taxon>
        <taxon>Actinomycetota</taxon>
        <taxon>Actinomycetes</taxon>
        <taxon>Streptosporangiales</taxon>
        <taxon>Thermomonosporaceae</taxon>
        <taxon>Actinomadura</taxon>
    </lineage>
</organism>
<dbReference type="InterPro" id="IPR025110">
    <property type="entry name" value="AMP-bd_C"/>
</dbReference>
<dbReference type="CDD" id="cd19543">
    <property type="entry name" value="DCL_NRPS"/>
    <property type="match status" value="1"/>
</dbReference>
<dbReference type="InterPro" id="IPR036736">
    <property type="entry name" value="ACP-like_sf"/>
</dbReference>
<dbReference type="InterPro" id="IPR042099">
    <property type="entry name" value="ANL_N_sf"/>
</dbReference>
<keyword evidence="7" id="KW-1185">Reference proteome</keyword>
<feature type="domain" description="Carrier" evidence="5">
    <location>
        <begin position="965"/>
        <end position="1040"/>
    </location>
</feature>
<name>A0ABP7VBI5_9ACTN</name>
<dbReference type="InterPro" id="IPR045851">
    <property type="entry name" value="AMP-bd_C_sf"/>
</dbReference>
<dbReference type="Pfam" id="PF00501">
    <property type="entry name" value="AMP-binding"/>
    <property type="match status" value="7"/>
</dbReference>